<organism evidence="5 6">
    <name type="scientific">Penaeus vannamei</name>
    <name type="common">Whiteleg shrimp</name>
    <name type="synonym">Litopenaeus vannamei</name>
    <dbReference type="NCBI Taxonomy" id="6689"/>
    <lineage>
        <taxon>Eukaryota</taxon>
        <taxon>Metazoa</taxon>
        <taxon>Ecdysozoa</taxon>
        <taxon>Arthropoda</taxon>
        <taxon>Crustacea</taxon>
        <taxon>Multicrustacea</taxon>
        <taxon>Malacostraca</taxon>
        <taxon>Eumalacostraca</taxon>
        <taxon>Eucarida</taxon>
        <taxon>Decapoda</taxon>
        <taxon>Dendrobranchiata</taxon>
        <taxon>Penaeoidea</taxon>
        <taxon>Penaeidae</taxon>
        <taxon>Penaeus</taxon>
    </lineage>
</organism>
<dbReference type="CDD" id="cd03177">
    <property type="entry name" value="GST_C_Delta_Epsilon"/>
    <property type="match status" value="1"/>
</dbReference>
<dbReference type="EMBL" id="QCYY01002818">
    <property type="protein sequence ID" value="ROT67363.1"/>
    <property type="molecule type" value="Genomic_DNA"/>
</dbReference>
<dbReference type="OrthoDB" id="6349011at2759"/>
<name>A0A3R7SMK5_PENVA</name>
<reference evidence="5 6" key="2">
    <citation type="submission" date="2019-01" db="EMBL/GenBank/DDBJ databases">
        <title>The decoding of complex shrimp genome reveals the adaptation for benthos swimmer, frequently molting mechanism and breeding impact on genome.</title>
        <authorList>
            <person name="Sun Y."/>
            <person name="Gao Y."/>
            <person name="Yu Y."/>
        </authorList>
    </citation>
    <scope>NUCLEOTIDE SEQUENCE [LARGE SCALE GENOMIC DNA]</scope>
    <source>
        <tissue evidence="5">Muscle</tissue>
    </source>
</reference>
<evidence type="ECO:0000313" key="5">
    <source>
        <dbReference type="EMBL" id="ROT67363.1"/>
    </source>
</evidence>
<dbReference type="PROSITE" id="PS50404">
    <property type="entry name" value="GST_NTER"/>
    <property type="match status" value="1"/>
</dbReference>
<dbReference type="Gene3D" id="3.40.30.10">
    <property type="entry name" value="Glutaredoxin"/>
    <property type="match status" value="1"/>
</dbReference>
<dbReference type="InterPro" id="IPR004045">
    <property type="entry name" value="Glutathione_S-Trfase_N"/>
</dbReference>
<evidence type="ECO:0000259" key="4">
    <source>
        <dbReference type="PROSITE" id="PS50405"/>
    </source>
</evidence>
<gene>
    <name evidence="5" type="ORF">C7M84_014565</name>
</gene>
<dbReference type="Pfam" id="PF02798">
    <property type="entry name" value="GST_N"/>
    <property type="match status" value="1"/>
</dbReference>
<dbReference type="SUPFAM" id="SSF52833">
    <property type="entry name" value="Thioredoxin-like"/>
    <property type="match status" value="1"/>
</dbReference>
<dbReference type="PANTHER" id="PTHR43969">
    <property type="entry name" value="GLUTATHIONE S TRANSFERASE D10, ISOFORM A-RELATED"/>
    <property type="match status" value="1"/>
</dbReference>
<evidence type="ECO:0000259" key="3">
    <source>
        <dbReference type="PROSITE" id="PS50404"/>
    </source>
</evidence>
<protein>
    <submittedName>
        <fullName evidence="5">GST (Mitochondrion)</fullName>
    </submittedName>
</protein>
<dbReference type="SUPFAM" id="SSF47616">
    <property type="entry name" value="GST C-terminal domain-like"/>
    <property type="match status" value="1"/>
</dbReference>
<dbReference type="CDD" id="cd03045">
    <property type="entry name" value="GST_N_Delta_Epsilon"/>
    <property type="match status" value="1"/>
</dbReference>
<comment type="caution">
    <text evidence="5">The sequence shown here is derived from an EMBL/GenBank/DDBJ whole genome shotgun (WGS) entry which is preliminary data.</text>
</comment>
<dbReference type="PANTHER" id="PTHR43969:SF9">
    <property type="entry name" value="GLUTATHIONE S TRANSFERASE D10, ISOFORM A-RELATED"/>
    <property type="match status" value="1"/>
</dbReference>
<dbReference type="InterPro" id="IPR036282">
    <property type="entry name" value="Glutathione-S-Trfase_C_sf"/>
</dbReference>
<dbReference type="GO" id="GO:0004364">
    <property type="term" value="F:glutathione transferase activity"/>
    <property type="evidence" value="ECO:0007669"/>
    <property type="project" value="TreeGrafter"/>
</dbReference>
<evidence type="ECO:0000256" key="2">
    <source>
        <dbReference type="SAM" id="MobiDB-lite"/>
    </source>
</evidence>
<dbReference type="FunFam" id="3.40.30.10:FF:000034">
    <property type="entry name" value="glutathione S-transferase 1"/>
    <property type="match status" value="1"/>
</dbReference>
<dbReference type="Gene3D" id="1.20.1050.10">
    <property type="match status" value="1"/>
</dbReference>
<dbReference type="Proteomes" id="UP000283509">
    <property type="component" value="Unassembled WGS sequence"/>
</dbReference>
<dbReference type="PROSITE" id="PS50405">
    <property type="entry name" value="GST_CTER"/>
    <property type="match status" value="1"/>
</dbReference>
<reference evidence="5 6" key="1">
    <citation type="submission" date="2018-04" db="EMBL/GenBank/DDBJ databases">
        <authorList>
            <person name="Zhang X."/>
            <person name="Yuan J."/>
            <person name="Li F."/>
            <person name="Xiang J."/>
        </authorList>
    </citation>
    <scope>NUCLEOTIDE SEQUENCE [LARGE SCALE GENOMIC DNA]</scope>
    <source>
        <tissue evidence="5">Muscle</tissue>
    </source>
</reference>
<evidence type="ECO:0000256" key="1">
    <source>
        <dbReference type="ARBA" id="ARBA00011738"/>
    </source>
</evidence>
<feature type="region of interest" description="Disordered" evidence="2">
    <location>
        <begin position="221"/>
        <end position="244"/>
    </location>
</feature>
<proteinExistence type="predicted"/>
<dbReference type="SFLD" id="SFLDG00358">
    <property type="entry name" value="Main_(cytGST)"/>
    <property type="match status" value="1"/>
</dbReference>
<comment type="subunit">
    <text evidence="1">Homodimer.</text>
</comment>
<dbReference type="InterPro" id="IPR010987">
    <property type="entry name" value="Glutathione-S-Trfase_C-like"/>
</dbReference>
<feature type="domain" description="GST C-terminal" evidence="4">
    <location>
        <begin position="140"/>
        <end position="244"/>
    </location>
</feature>
<keyword evidence="6" id="KW-1185">Reference proteome</keyword>
<dbReference type="STRING" id="6689.A0A3R7SMK5"/>
<accession>A0A3R7SMK5</accession>
<dbReference type="InterPro" id="IPR036249">
    <property type="entry name" value="Thioredoxin-like_sf"/>
</dbReference>
<feature type="domain" description="GST N-terminal" evidence="3">
    <location>
        <begin position="53"/>
        <end position="134"/>
    </location>
</feature>
<sequence length="244" mass="27403">MGVSNKATTKEEQWKTAVPLEWRVKLLSVDFSQRSDVLCPTRPSAPPPKYVKMTIDFYYFLPSPFCRSVLLTARALGLSLNLKETNVWEGEQNKPEFVALNPQHSVPTLVDGDVTLWESRAICTYLASRYSKDDSLYPQDPKVRARIDALLYFDMGTLWPRFRNTISASPTQESLDQFHEALGWLDGFLGRGRFAAGTDHVTVADHVLVANVASFEAAGRLPGTGQKRKHGDALPFQQPVSRKF</sequence>
<dbReference type="GO" id="GO:0006749">
    <property type="term" value="P:glutathione metabolic process"/>
    <property type="evidence" value="ECO:0007669"/>
    <property type="project" value="TreeGrafter"/>
</dbReference>
<evidence type="ECO:0000313" key="6">
    <source>
        <dbReference type="Proteomes" id="UP000283509"/>
    </source>
</evidence>
<dbReference type="AlphaFoldDB" id="A0A3R7SMK5"/>
<dbReference type="SFLD" id="SFLDS00019">
    <property type="entry name" value="Glutathione_Transferase_(cytos"/>
    <property type="match status" value="1"/>
</dbReference>
<dbReference type="InterPro" id="IPR040079">
    <property type="entry name" value="Glutathione_S-Trfase"/>
</dbReference>